<dbReference type="RefSeq" id="WP_216923143.1">
    <property type="nucleotide sequence ID" value="NZ_JAHOPC010000002.1"/>
</dbReference>
<protein>
    <submittedName>
        <fullName evidence="1">Uncharacterized protein</fullName>
    </submittedName>
</protein>
<accession>A0ABS6I1C0</accession>
<sequence length="84" mass="9402">MARMTPKEATAVNVLLGYFAGRSEQPPAQIVRSLETLANRAHNRLQAGWDETAVRRQWPYAFHVEIDQGTEQPTEQAPSPPDSD</sequence>
<evidence type="ECO:0000313" key="2">
    <source>
        <dbReference type="Proteomes" id="UP000824166"/>
    </source>
</evidence>
<reference evidence="1 2" key="1">
    <citation type="submission" date="2021-06" db="EMBL/GenBank/DDBJ databases">
        <authorList>
            <person name="Jeong J.W."/>
        </authorList>
    </citation>
    <scope>NUCLEOTIDE SEQUENCE [LARGE SCALE GENOMIC DNA]</scope>
    <source>
        <strain evidence="1 2">MMS21-TAE1-1</strain>
    </source>
</reference>
<proteinExistence type="predicted"/>
<name>A0ABS6I1C0_9MICC</name>
<dbReference type="Proteomes" id="UP000824166">
    <property type="component" value="Unassembled WGS sequence"/>
</dbReference>
<keyword evidence="2" id="KW-1185">Reference proteome</keyword>
<evidence type="ECO:0000313" key="1">
    <source>
        <dbReference type="EMBL" id="MBU8865533.1"/>
    </source>
</evidence>
<gene>
    <name evidence="1" type="ORF">KSW38_04430</name>
</gene>
<organism evidence="1 2">
    <name type="scientific">Paenarthrobacter aromaticivorans</name>
    <dbReference type="NCBI Taxonomy" id="2849150"/>
    <lineage>
        <taxon>Bacteria</taxon>
        <taxon>Bacillati</taxon>
        <taxon>Actinomycetota</taxon>
        <taxon>Actinomycetes</taxon>
        <taxon>Micrococcales</taxon>
        <taxon>Micrococcaceae</taxon>
        <taxon>Paenarthrobacter</taxon>
    </lineage>
</organism>
<comment type="caution">
    <text evidence="1">The sequence shown here is derived from an EMBL/GenBank/DDBJ whole genome shotgun (WGS) entry which is preliminary data.</text>
</comment>
<dbReference type="EMBL" id="JAHOPC010000002">
    <property type="protein sequence ID" value="MBU8865533.1"/>
    <property type="molecule type" value="Genomic_DNA"/>
</dbReference>